<gene>
    <name evidence="2" type="ORF">MERR_LOCUS27405</name>
</gene>
<feature type="region of interest" description="Disordered" evidence="1">
    <location>
        <begin position="70"/>
        <end position="124"/>
    </location>
</feature>
<reference evidence="2" key="1">
    <citation type="submission" date="2020-01" db="EMBL/GenBank/DDBJ databases">
        <authorList>
            <person name="Mishra B."/>
        </authorList>
    </citation>
    <scope>NUCLEOTIDE SEQUENCE [LARGE SCALE GENOMIC DNA]</scope>
</reference>
<protein>
    <submittedName>
        <fullName evidence="2">Uncharacterized protein</fullName>
    </submittedName>
</protein>
<evidence type="ECO:0000313" key="3">
    <source>
        <dbReference type="Proteomes" id="UP000467841"/>
    </source>
</evidence>
<evidence type="ECO:0000256" key="1">
    <source>
        <dbReference type="SAM" id="MobiDB-lite"/>
    </source>
</evidence>
<proteinExistence type="predicted"/>
<dbReference type="Proteomes" id="UP000467841">
    <property type="component" value="Unassembled WGS sequence"/>
</dbReference>
<keyword evidence="3" id="KW-1185">Reference proteome</keyword>
<evidence type="ECO:0000313" key="2">
    <source>
        <dbReference type="EMBL" id="CAA7040170.1"/>
    </source>
</evidence>
<dbReference type="EMBL" id="CACVBM020001224">
    <property type="protein sequence ID" value="CAA7040170.1"/>
    <property type="molecule type" value="Genomic_DNA"/>
</dbReference>
<organism evidence="2 3">
    <name type="scientific">Microthlaspi erraticum</name>
    <dbReference type="NCBI Taxonomy" id="1685480"/>
    <lineage>
        <taxon>Eukaryota</taxon>
        <taxon>Viridiplantae</taxon>
        <taxon>Streptophyta</taxon>
        <taxon>Embryophyta</taxon>
        <taxon>Tracheophyta</taxon>
        <taxon>Spermatophyta</taxon>
        <taxon>Magnoliopsida</taxon>
        <taxon>eudicotyledons</taxon>
        <taxon>Gunneridae</taxon>
        <taxon>Pentapetalae</taxon>
        <taxon>rosids</taxon>
        <taxon>malvids</taxon>
        <taxon>Brassicales</taxon>
        <taxon>Brassicaceae</taxon>
        <taxon>Coluteocarpeae</taxon>
        <taxon>Microthlaspi</taxon>
    </lineage>
</organism>
<dbReference type="AlphaFoldDB" id="A0A6D2JU44"/>
<sequence length="175" mass="19833">MLPSRAQAPHRIVLYDSRAQTNNLAKIEPDCNETDGDTTGYIATTLENPPIQANAEPAWKSDLRFKALLDLDRPGSPQSRNRSSKPSTDFCYGDPRRSSVPARNKRKSSSSRPEKSTHKAPSAITNLSLAETHPVYDDETRRNWRIARRLIAMHPQCSFSIRRYSRSLPIFEELP</sequence>
<accession>A0A6D2JU44</accession>
<feature type="compositionally biased region" description="Polar residues" evidence="1">
    <location>
        <begin position="76"/>
        <end position="87"/>
    </location>
</feature>
<name>A0A6D2JU44_9BRAS</name>
<comment type="caution">
    <text evidence="2">The sequence shown here is derived from an EMBL/GenBank/DDBJ whole genome shotgun (WGS) entry which is preliminary data.</text>
</comment>